<evidence type="ECO:0000256" key="4">
    <source>
        <dbReference type="ARBA" id="ARBA00022857"/>
    </source>
</evidence>
<dbReference type="PRINTS" id="PR00081">
    <property type="entry name" value="GDHRDH"/>
</dbReference>
<dbReference type="InterPro" id="IPR002347">
    <property type="entry name" value="SDR_fam"/>
</dbReference>
<evidence type="ECO:0000313" key="14">
    <source>
        <dbReference type="Proteomes" id="UP000016922"/>
    </source>
</evidence>
<evidence type="ECO:0000256" key="10">
    <source>
        <dbReference type="ARBA" id="ARBA00068717"/>
    </source>
</evidence>
<dbReference type="Pfam" id="PF00106">
    <property type="entry name" value="adh_short"/>
    <property type="match status" value="1"/>
</dbReference>
<dbReference type="KEGG" id="glz:GLAREA_08356"/>
<dbReference type="Proteomes" id="UP000016922">
    <property type="component" value="Unassembled WGS sequence"/>
</dbReference>
<keyword evidence="6" id="KW-0560">Oxidoreductase</keyword>
<evidence type="ECO:0000256" key="11">
    <source>
        <dbReference type="ARBA" id="ARBA00082544"/>
    </source>
</evidence>
<keyword evidence="8" id="KW-0472">Membrane</keyword>
<dbReference type="eggNOG" id="KOG1201">
    <property type="taxonomic scope" value="Eukaryota"/>
</dbReference>
<dbReference type="PANTHER" id="PTHR24322:SF736">
    <property type="entry name" value="RETINOL DEHYDROGENASE 10"/>
    <property type="match status" value="1"/>
</dbReference>
<evidence type="ECO:0000256" key="3">
    <source>
        <dbReference type="ARBA" id="ARBA00022692"/>
    </source>
</evidence>
<dbReference type="PRINTS" id="PR00080">
    <property type="entry name" value="SDRFAMILY"/>
</dbReference>
<dbReference type="InterPro" id="IPR020904">
    <property type="entry name" value="Sc_DH/Rdtase_CS"/>
</dbReference>
<comment type="function">
    <text evidence="9">Catalyzes the reduction of all-trans-retinal to all-trans-retinol in the presence of NADPH.</text>
</comment>
<dbReference type="GO" id="GO:0016020">
    <property type="term" value="C:membrane"/>
    <property type="evidence" value="ECO:0007669"/>
    <property type="project" value="UniProtKB-SubCell"/>
</dbReference>
<name>S3CGT7_GLAL2</name>
<dbReference type="OrthoDB" id="10253736at2759"/>
<sequence>MALPRTLSKPIRARIENVVFQSAIIALVLNYLPRLSEYIPYGFSRQALSAIPLARKLLKILWGFAIVKNLSGIASHVALNSWKTNEWNDEQEIVVVTGGSSGIGALVVRGFAERGAKVAILDLQEPKESLGPNISFYKCDVTSSSEISKVATEVRSKFGDPTVLINNAGIGFAETILGGTEAHLRATMNVNLLSHFLMVKEYLPSMVKRNKGHVVTVASMASVVTIASNVDYSCTKAGVLAFHEGLRQELDYRYNARLVRTSIIHPTWVRTPLTAPMGGHSDELTKGILEPEVIADAIVSQVVSGYGGQIFCPPNLSLMSGIRGFPHWLQESIRGAQKNVLQL</sequence>
<dbReference type="GeneID" id="19467405"/>
<keyword evidence="3" id="KW-0812">Transmembrane</keyword>
<comment type="subcellular location">
    <subcellularLocation>
        <location evidence="1">Membrane</location>
        <topology evidence="1">Multi-pass membrane protein</topology>
    </subcellularLocation>
</comment>
<evidence type="ECO:0000256" key="12">
    <source>
        <dbReference type="RuleBase" id="RU000363"/>
    </source>
</evidence>
<keyword evidence="4" id="KW-0521">NADP</keyword>
<evidence type="ECO:0000256" key="9">
    <source>
        <dbReference type="ARBA" id="ARBA00059620"/>
    </source>
</evidence>
<gene>
    <name evidence="13" type="ORF">GLAREA_08356</name>
</gene>
<dbReference type="OMA" id="WYTTKAF"/>
<evidence type="ECO:0000256" key="1">
    <source>
        <dbReference type="ARBA" id="ARBA00004141"/>
    </source>
</evidence>
<reference evidence="13 14" key="1">
    <citation type="journal article" date="2013" name="BMC Genomics">
        <title>Genomics-driven discovery of the pneumocandin biosynthetic gene cluster in the fungus Glarea lozoyensis.</title>
        <authorList>
            <person name="Chen L."/>
            <person name="Yue Q."/>
            <person name="Zhang X."/>
            <person name="Xiang M."/>
            <person name="Wang C."/>
            <person name="Li S."/>
            <person name="Che Y."/>
            <person name="Ortiz-Lopez F.J."/>
            <person name="Bills G.F."/>
            <person name="Liu X."/>
            <person name="An Z."/>
        </authorList>
    </citation>
    <scope>NUCLEOTIDE SEQUENCE [LARGE SCALE GENOMIC DNA]</scope>
    <source>
        <strain evidence="14">ATCC 20868 / MF5171</strain>
    </source>
</reference>
<dbReference type="SUPFAM" id="SSF51735">
    <property type="entry name" value="NAD(P)-binding Rossmann-fold domains"/>
    <property type="match status" value="1"/>
</dbReference>
<dbReference type="FunFam" id="3.40.50.720:FF:000131">
    <property type="entry name" value="Short-chain dehydrogenase/reductase 3"/>
    <property type="match status" value="1"/>
</dbReference>
<dbReference type="InterPro" id="IPR036291">
    <property type="entry name" value="NAD(P)-bd_dom_sf"/>
</dbReference>
<evidence type="ECO:0000313" key="13">
    <source>
        <dbReference type="EMBL" id="EPE24504.1"/>
    </source>
</evidence>
<evidence type="ECO:0000256" key="6">
    <source>
        <dbReference type="ARBA" id="ARBA00023002"/>
    </source>
</evidence>
<evidence type="ECO:0000256" key="2">
    <source>
        <dbReference type="ARBA" id="ARBA00006484"/>
    </source>
</evidence>
<dbReference type="PROSITE" id="PS00061">
    <property type="entry name" value="ADH_SHORT"/>
    <property type="match status" value="1"/>
</dbReference>
<keyword evidence="5" id="KW-1133">Transmembrane helix</keyword>
<protein>
    <recommendedName>
        <fullName evidence="10">Short-chain dehydrogenase/reductase 3</fullName>
    </recommendedName>
    <alternativeName>
        <fullName evidence="11">Retinal short-chain dehydrogenase/reductase 1</fullName>
    </alternativeName>
</protein>
<dbReference type="Gene3D" id="3.40.50.720">
    <property type="entry name" value="NAD(P)-binding Rossmann-like Domain"/>
    <property type="match status" value="1"/>
</dbReference>
<organism evidence="13 14">
    <name type="scientific">Glarea lozoyensis (strain ATCC 20868 / MF5171)</name>
    <dbReference type="NCBI Taxonomy" id="1116229"/>
    <lineage>
        <taxon>Eukaryota</taxon>
        <taxon>Fungi</taxon>
        <taxon>Dikarya</taxon>
        <taxon>Ascomycota</taxon>
        <taxon>Pezizomycotina</taxon>
        <taxon>Leotiomycetes</taxon>
        <taxon>Helotiales</taxon>
        <taxon>Helotiaceae</taxon>
        <taxon>Glarea</taxon>
    </lineage>
</organism>
<keyword evidence="14" id="KW-1185">Reference proteome</keyword>
<dbReference type="RefSeq" id="XP_008088592.1">
    <property type="nucleotide sequence ID" value="XM_008090401.1"/>
</dbReference>
<evidence type="ECO:0000256" key="8">
    <source>
        <dbReference type="ARBA" id="ARBA00023136"/>
    </source>
</evidence>
<dbReference type="AlphaFoldDB" id="S3CGT7"/>
<dbReference type="GO" id="GO:0052650">
    <property type="term" value="F:all-trans-retinol dehydrogenase (NADP+) activity"/>
    <property type="evidence" value="ECO:0007669"/>
    <property type="project" value="UniProtKB-ARBA"/>
</dbReference>
<proteinExistence type="inferred from homology"/>
<evidence type="ECO:0000256" key="7">
    <source>
        <dbReference type="ARBA" id="ARBA00023098"/>
    </source>
</evidence>
<comment type="similarity">
    <text evidence="2 12">Belongs to the short-chain dehydrogenases/reductases (SDR) family.</text>
</comment>
<dbReference type="PANTHER" id="PTHR24322">
    <property type="entry name" value="PKSB"/>
    <property type="match status" value="1"/>
</dbReference>
<evidence type="ECO:0000256" key="5">
    <source>
        <dbReference type="ARBA" id="ARBA00022989"/>
    </source>
</evidence>
<dbReference type="HOGENOM" id="CLU_010194_5_2_1"/>
<keyword evidence="7" id="KW-0443">Lipid metabolism</keyword>
<accession>S3CGT7</accession>
<dbReference type="EMBL" id="KE145373">
    <property type="protein sequence ID" value="EPE24504.1"/>
    <property type="molecule type" value="Genomic_DNA"/>
</dbReference>